<organism evidence="3 4">
    <name type="scientific">Anaerosporomusa subterranea</name>
    <dbReference type="NCBI Taxonomy" id="1794912"/>
    <lineage>
        <taxon>Bacteria</taxon>
        <taxon>Bacillati</taxon>
        <taxon>Bacillota</taxon>
        <taxon>Negativicutes</taxon>
        <taxon>Acetonemataceae</taxon>
        <taxon>Anaerosporomusa</taxon>
    </lineage>
</organism>
<keyword evidence="2" id="KW-0472">Membrane</keyword>
<sequence length="135" mass="14905">MLTIYQTAKKLHLWVGLILALVLLMESVTGLILAEPGLLGQEKSRPPMANPPSNSEQNKSAEVRNDNPPHTRTNRETPPTNGLNVAKGLHQGRLGEWNAKWLVDLAAIGMIFLTLTGIYIAIPILRARSRRKGRP</sequence>
<dbReference type="AlphaFoldDB" id="A0A154BS97"/>
<proteinExistence type="predicted"/>
<keyword evidence="4" id="KW-1185">Reference proteome</keyword>
<keyword evidence="2" id="KW-1133">Transmembrane helix</keyword>
<feature type="transmembrane region" description="Helical" evidence="2">
    <location>
        <begin position="101"/>
        <end position="125"/>
    </location>
</feature>
<dbReference type="Pfam" id="PF03929">
    <property type="entry name" value="PepSY_TM"/>
    <property type="match status" value="1"/>
</dbReference>
<evidence type="ECO:0008006" key="5">
    <source>
        <dbReference type="Google" id="ProtNLM"/>
    </source>
</evidence>
<evidence type="ECO:0000256" key="1">
    <source>
        <dbReference type="SAM" id="MobiDB-lite"/>
    </source>
</evidence>
<dbReference type="Proteomes" id="UP000076268">
    <property type="component" value="Unassembled WGS sequence"/>
</dbReference>
<evidence type="ECO:0000313" key="3">
    <source>
        <dbReference type="EMBL" id="KYZ76700.1"/>
    </source>
</evidence>
<gene>
    <name evidence="3" type="ORF">AXX12_09795</name>
</gene>
<dbReference type="EMBL" id="LSGP01000017">
    <property type="protein sequence ID" value="KYZ76700.1"/>
    <property type="molecule type" value="Genomic_DNA"/>
</dbReference>
<feature type="compositionally biased region" description="Basic and acidic residues" evidence="1">
    <location>
        <begin position="59"/>
        <end position="75"/>
    </location>
</feature>
<evidence type="ECO:0000256" key="2">
    <source>
        <dbReference type="SAM" id="Phobius"/>
    </source>
</evidence>
<dbReference type="OrthoDB" id="1684693at2"/>
<evidence type="ECO:0000313" key="4">
    <source>
        <dbReference type="Proteomes" id="UP000076268"/>
    </source>
</evidence>
<dbReference type="RefSeq" id="WP_066242613.1">
    <property type="nucleotide sequence ID" value="NZ_LSGP01000017.1"/>
</dbReference>
<reference evidence="3 4" key="1">
    <citation type="submission" date="2016-02" db="EMBL/GenBank/DDBJ databases">
        <title>Anaerosporomusa subterraneum gen. nov., sp. nov., a spore-forming obligate anaerobe isolated from saprolite.</title>
        <authorList>
            <person name="Choi J.K."/>
            <person name="Shah M."/>
            <person name="Yee N."/>
        </authorList>
    </citation>
    <scope>NUCLEOTIDE SEQUENCE [LARGE SCALE GENOMIC DNA]</scope>
    <source>
        <strain evidence="3 4">RU4</strain>
    </source>
</reference>
<name>A0A154BS97_ANASB</name>
<feature type="region of interest" description="Disordered" evidence="1">
    <location>
        <begin position="40"/>
        <end position="87"/>
    </location>
</feature>
<keyword evidence="2" id="KW-0812">Transmembrane</keyword>
<comment type="caution">
    <text evidence="3">The sequence shown here is derived from an EMBL/GenBank/DDBJ whole genome shotgun (WGS) entry which is preliminary data.</text>
</comment>
<dbReference type="InterPro" id="IPR005625">
    <property type="entry name" value="PepSY-ass_TM"/>
</dbReference>
<protein>
    <recommendedName>
        <fullName evidence="5">PepSY domain-containing protein</fullName>
    </recommendedName>
</protein>
<accession>A0A154BS97</accession>